<evidence type="ECO:0000313" key="1">
    <source>
        <dbReference type="EMBL" id="KAK1494063.1"/>
    </source>
</evidence>
<reference evidence="1" key="1">
    <citation type="submission" date="2016-11" db="EMBL/GenBank/DDBJ databases">
        <title>The genome sequence of Colletotrichum cuscutae.</title>
        <authorList>
            <person name="Baroncelli R."/>
        </authorList>
    </citation>
    <scope>NUCLEOTIDE SEQUENCE</scope>
    <source>
        <strain evidence="1">IMI 304802</strain>
    </source>
</reference>
<proteinExistence type="predicted"/>
<protein>
    <submittedName>
        <fullName evidence="1">Uncharacterized protein</fullName>
    </submittedName>
</protein>
<keyword evidence="2" id="KW-1185">Reference proteome</keyword>
<gene>
    <name evidence="1" type="ORF">CCUS01_13730</name>
</gene>
<dbReference type="EMBL" id="MPDP01000022">
    <property type="protein sequence ID" value="KAK1494063.1"/>
    <property type="molecule type" value="Genomic_DNA"/>
</dbReference>
<comment type="caution">
    <text evidence="1">The sequence shown here is derived from an EMBL/GenBank/DDBJ whole genome shotgun (WGS) entry which is preliminary data.</text>
</comment>
<dbReference type="AlphaFoldDB" id="A0AAJ0DN06"/>
<evidence type="ECO:0000313" key="2">
    <source>
        <dbReference type="Proteomes" id="UP001239213"/>
    </source>
</evidence>
<accession>A0AAJ0DN06</accession>
<sequence>MDKHPPAAAEASKLVNLGPRPPSWHSIANLLSSRPSYHLQSLGPPISKTEFPTGLRRLASARLPAREGESTKAPIRAPVRLSPVSIILGSLWALDSSSPRPLLVLSSSFDLSGRLAVVLTLCVQSTATHPTLFIATLYRGTATPLFPQHRPNFLLTWPLILC</sequence>
<name>A0AAJ0DN06_9PEZI</name>
<organism evidence="1 2">
    <name type="scientific">Colletotrichum cuscutae</name>
    <dbReference type="NCBI Taxonomy" id="1209917"/>
    <lineage>
        <taxon>Eukaryota</taxon>
        <taxon>Fungi</taxon>
        <taxon>Dikarya</taxon>
        <taxon>Ascomycota</taxon>
        <taxon>Pezizomycotina</taxon>
        <taxon>Sordariomycetes</taxon>
        <taxon>Hypocreomycetidae</taxon>
        <taxon>Glomerellales</taxon>
        <taxon>Glomerellaceae</taxon>
        <taxon>Colletotrichum</taxon>
        <taxon>Colletotrichum acutatum species complex</taxon>
    </lineage>
</organism>
<dbReference type="Proteomes" id="UP001239213">
    <property type="component" value="Unassembled WGS sequence"/>
</dbReference>